<proteinExistence type="predicted"/>
<evidence type="ECO:0000313" key="2">
    <source>
        <dbReference type="Proteomes" id="UP001433508"/>
    </source>
</evidence>
<comment type="caution">
    <text evidence="1">The sequence shown here is derived from an EMBL/GenBank/DDBJ whole genome shotgun (WGS) entry which is preliminary data.</text>
</comment>
<gene>
    <name evidence="1" type="ORF">V1525DRAFT_435757</name>
</gene>
<dbReference type="Proteomes" id="UP001433508">
    <property type="component" value="Unassembled WGS sequence"/>
</dbReference>
<organism evidence="1 2">
    <name type="scientific">Lipomyces kononenkoae</name>
    <name type="common">Yeast</name>
    <dbReference type="NCBI Taxonomy" id="34357"/>
    <lineage>
        <taxon>Eukaryota</taxon>
        <taxon>Fungi</taxon>
        <taxon>Dikarya</taxon>
        <taxon>Ascomycota</taxon>
        <taxon>Saccharomycotina</taxon>
        <taxon>Lipomycetes</taxon>
        <taxon>Lipomycetales</taxon>
        <taxon>Lipomycetaceae</taxon>
        <taxon>Lipomyces</taxon>
    </lineage>
</organism>
<name>A0ACC3SRP7_LIPKO</name>
<evidence type="ECO:0000313" key="1">
    <source>
        <dbReference type="EMBL" id="KAK9234304.1"/>
    </source>
</evidence>
<keyword evidence="2" id="KW-1185">Reference proteome</keyword>
<dbReference type="EMBL" id="MU971490">
    <property type="protein sequence ID" value="KAK9234304.1"/>
    <property type="molecule type" value="Genomic_DNA"/>
</dbReference>
<accession>A0ACC3SRP7</accession>
<sequence length="305" mass="34017">MRPEERHRLTMENAGTSGGLGSVVLDTILDQKLLAPQGIRLSTFSGQTKSAKAIAAGIEVRRGDMRELRLWFMHFEGAVAVFLVSYPSVGAERYDLHRNAIDAAKKAGVKHIIYTSLTFGGVDGEQSVAGTVKYLKPSGLSWTIIREATYAHLWNNFAGFLPLEERMVPTAGRAAKILVKELLKSWVIGFRDYVGKTINLTGPQLLTTKDIVDLYAKYTGRQVNFRIVGPEEAVEYHKLRNTLPPEQTPFLSNWASWHVGMQNGQVNYVDPTLEQLVGRKLQTIEAMANVLFKPEVNILDTKDFV</sequence>
<reference evidence="2" key="1">
    <citation type="journal article" date="2024" name="Front. Bioeng. Biotechnol.">
        <title>Genome-scale model development and genomic sequencing of the oleaginous clade Lipomyces.</title>
        <authorList>
            <person name="Czajka J.J."/>
            <person name="Han Y."/>
            <person name="Kim J."/>
            <person name="Mondo S.J."/>
            <person name="Hofstad B.A."/>
            <person name="Robles A."/>
            <person name="Haridas S."/>
            <person name="Riley R."/>
            <person name="LaButti K."/>
            <person name="Pangilinan J."/>
            <person name="Andreopoulos W."/>
            <person name="Lipzen A."/>
            <person name="Yan J."/>
            <person name="Wang M."/>
            <person name="Ng V."/>
            <person name="Grigoriev I.V."/>
            <person name="Spatafora J.W."/>
            <person name="Magnuson J.K."/>
            <person name="Baker S.E."/>
            <person name="Pomraning K.R."/>
        </authorList>
    </citation>
    <scope>NUCLEOTIDE SEQUENCE [LARGE SCALE GENOMIC DNA]</scope>
    <source>
        <strain evidence="2">CBS 7786</strain>
    </source>
</reference>
<protein>
    <submittedName>
        <fullName evidence="1">Uncharacterized protein</fullName>
    </submittedName>
</protein>